<evidence type="ECO:0000313" key="2">
    <source>
        <dbReference type="Proteomes" id="UP001632037"/>
    </source>
</evidence>
<protein>
    <recommendedName>
        <fullName evidence="3">Peptidase M10 metallopeptidase domain-containing protein</fullName>
    </recommendedName>
</protein>
<gene>
    <name evidence="1" type="ORF">V7S43_015919</name>
</gene>
<dbReference type="Proteomes" id="UP001632037">
    <property type="component" value="Unassembled WGS sequence"/>
</dbReference>
<reference evidence="1 2" key="1">
    <citation type="submission" date="2024-09" db="EMBL/GenBank/DDBJ databases">
        <title>Genome sequencing and assembly of Phytophthora oleae, isolate VK10A, causative agent of rot of olive drupes.</title>
        <authorList>
            <person name="Conti Taguali S."/>
            <person name="Riolo M."/>
            <person name="La Spada F."/>
            <person name="Cacciola S.O."/>
            <person name="Dionisio G."/>
        </authorList>
    </citation>
    <scope>NUCLEOTIDE SEQUENCE [LARGE SCALE GENOMIC DNA]</scope>
    <source>
        <strain evidence="1 2">VK10A</strain>
    </source>
</reference>
<name>A0ABD3F116_9STRA</name>
<accession>A0ABD3F116</accession>
<proteinExistence type="predicted"/>
<organism evidence="1 2">
    <name type="scientific">Phytophthora oleae</name>
    <dbReference type="NCBI Taxonomy" id="2107226"/>
    <lineage>
        <taxon>Eukaryota</taxon>
        <taxon>Sar</taxon>
        <taxon>Stramenopiles</taxon>
        <taxon>Oomycota</taxon>
        <taxon>Peronosporomycetes</taxon>
        <taxon>Peronosporales</taxon>
        <taxon>Peronosporaceae</taxon>
        <taxon>Phytophthora</taxon>
    </lineage>
</organism>
<evidence type="ECO:0008006" key="3">
    <source>
        <dbReference type="Google" id="ProtNLM"/>
    </source>
</evidence>
<comment type="caution">
    <text evidence="1">The sequence shown here is derived from an EMBL/GenBank/DDBJ whole genome shotgun (WGS) entry which is preliminary data.</text>
</comment>
<dbReference type="SUPFAM" id="SSF55486">
    <property type="entry name" value="Metalloproteases ('zincins'), catalytic domain"/>
    <property type="match status" value="1"/>
</dbReference>
<evidence type="ECO:0000313" key="1">
    <source>
        <dbReference type="EMBL" id="KAL3659035.1"/>
    </source>
</evidence>
<keyword evidence="2" id="KW-1185">Reference proteome</keyword>
<dbReference type="AlphaFoldDB" id="A0ABD3F116"/>
<sequence length="64" mass="7441">MDQEHMMVLLHEMGHGFGLPEMYVAENKPSGYLECVMDEGYTLTDGDGWLLRSILENIKDRYNF</sequence>
<dbReference type="EMBL" id="JBIMZQ010000049">
    <property type="protein sequence ID" value="KAL3659035.1"/>
    <property type="molecule type" value="Genomic_DNA"/>
</dbReference>